<gene>
    <name evidence="1" type="ORF">LSINAPIS_LOCUS6509</name>
</gene>
<keyword evidence="2" id="KW-1185">Reference proteome</keyword>
<dbReference type="PANTHER" id="PTHR44414">
    <property type="entry name" value="PROTEIN NEDD1"/>
    <property type="match status" value="1"/>
</dbReference>
<dbReference type="GO" id="GO:0005813">
    <property type="term" value="C:centrosome"/>
    <property type="evidence" value="ECO:0007669"/>
    <property type="project" value="TreeGrafter"/>
</dbReference>
<dbReference type="GO" id="GO:0000278">
    <property type="term" value="P:mitotic cell cycle"/>
    <property type="evidence" value="ECO:0007669"/>
    <property type="project" value="TreeGrafter"/>
</dbReference>
<proteinExistence type="predicted"/>
<dbReference type="AlphaFoldDB" id="A0A5E4QAC0"/>
<evidence type="ECO:0008006" key="3">
    <source>
        <dbReference type="Google" id="ProtNLM"/>
    </source>
</evidence>
<dbReference type="EMBL" id="FZQP02002059">
    <property type="protein sequence ID" value="VVC94603.1"/>
    <property type="molecule type" value="Genomic_DNA"/>
</dbReference>
<accession>A0A5E4QAC0</accession>
<dbReference type="Proteomes" id="UP000324832">
    <property type="component" value="Unassembled WGS sequence"/>
</dbReference>
<protein>
    <recommendedName>
        <fullName evidence="3">Protein NEDD1</fullName>
    </recommendedName>
</protein>
<dbReference type="Gene3D" id="2.130.10.10">
    <property type="entry name" value="YVTN repeat-like/Quinoprotein amine dehydrogenase"/>
    <property type="match status" value="2"/>
</dbReference>
<sequence>MRCTWRHVEMTQAAVSLWFKKCWVLLLLYDLKSLFYGRLWLGKRRHVNSKGSVEVLSPVDNDIRSVQHIPIKESWSASFHREGHRLVAVGTKNGGVVTWDTKNKSVTKSFPLPAQTVPVNFISYNSKNTSIAATLQNGDTIVYSLVSNVPVLNVKLNCSKNISAMKFHHESQSVLGLATDEGHVVIRDVIVNKDRGYYENVHASPVSDFSFSPINKDVMLTCGYDKIIHIYDIRLQIVVSTIKTSFALTSLTMNGDNKVALGTKSGHVLVYDMRDYTCPYKVLNEHDEEVTRVVYQPSRRKTNVIDQSLNEVFECSMKIHSPVRNRSSDMFYADNSLLKKHLDPVTDNKADSFLVNLGLDQSNTDVDVSADFLRNGDKSELRYPQLNTEKNITKTSTPLVNRNVDFAFTSPCVIPNGEPLEVPASQNQDNIIPVPMVDNKAIDELKDFISQKIFDVAYDNKNYFLHVNMALTKQKLYLEKQFSNISAKLESIVQTQNALFEANRNLVLQIEKLKSNNN</sequence>
<dbReference type="InterPro" id="IPR015943">
    <property type="entry name" value="WD40/YVTN_repeat-like_dom_sf"/>
</dbReference>
<name>A0A5E4QAC0_9NEOP</name>
<dbReference type="GO" id="GO:0005737">
    <property type="term" value="C:cytoplasm"/>
    <property type="evidence" value="ECO:0007669"/>
    <property type="project" value="TreeGrafter"/>
</dbReference>
<organism evidence="1 2">
    <name type="scientific">Leptidea sinapis</name>
    <dbReference type="NCBI Taxonomy" id="189913"/>
    <lineage>
        <taxon>Eukaryota</taxon>
        <taxon>Metazoa</taxon>
        <taxon>Ecdysozoa</taxon>
        <taxon>Arthropoda</taxon>
        <taxon>Hexapoda</taxon>
        <taxon>Insecta</taxon>
        <taxon>Pterygota</taxon>
        <taxon>Neoptera</taxon>
        <taxon>Endopterygota</taxon>
        <taxon>Lepidoptera</taxon>
        <taxon>Glossata</taxon>
        <taxon>Ditrysia</taxon>
        <taxon>Papilionoidea</taxon>
        <taxon>Pieridae</taxon>
        <taxon>Dismorphiinae</taxon>
        <taxon>Leptidea</taxon>
    </lineage>
</organism>
<dbReference type="InterPro" id="IPR036322">
    <property type="entry name" value="WD40_repeat_dom_sf"/>
</dbReference>
<dbReference type="GO" id="GO:0036064">
    <property type="term" value="C:ciliary basal body"/>
    <property type="evidence" value="ECO:0007669"/>
    <property type="project" value="TreeGrafter"/>
</dbReference>
<dbReference type="GO" id="GO:0043015">
    <property type="term" value="F:gamma-tubulin binding"/>
    <property type="evidence" value="ECO:0007669"/>
    <property type="project" value="TreeGrafter"/>
</dbReference>
<dbReference type="InterPro" id="IPR001680">
    <property type="entry name" value="WD40_rpt"/>
</dbReference>
<dbReference type="SMART" id="SM00320">
    <property type="entry name" value="WD40"/>
    <property type="match status" value="4"/>
</dbReference>
<dbReference type="GO" id="GO:0000922">
    <property type="term" value="C:spindle pole"/>
    <property type="evidence" value="ECO:0007669"/>
    <property type="project" value="TreeGrafter"/>
</dbReference>
<dbReference type="InterPro" id="IPR052818">
    <property type="entry name" value="NEDD1_Spindle_Assembly"/>
</dbReference>
<evidence type="ECO:0000313" key="2">
    <source>
        <dbReference type="Proteomes" id="UP000324832"/>
    </source>
</evidence>
<evidence type="ECO:0000313" key="1">
    <source>
        <dbReference type="EMBL" id="VVC94603.1"/>
    </source>
</evidence>
<dbReference type="PANTHER" id="PTHR44414:SF1">
    <property type="entry name" value="PROTEIN NEDD1"/>
    <property type="match status" value="1"/>
</dbReference>
<dbReference type="GO" id="GO:0007020">
    <property type="term" value="P:microtubule nucleation"/>
    <property type="evidence" value="ECO:0007669"/>
    <property type="project" value="TreeGrafter"/>
</dbReference>
<reference evidence="1 2" key="1">
    <citation type="submission" date="2017-07" db="EMBL/GenBank/DDBJ databases">
        <authorList>
            <person name="Talla V."/>
            <person name="Backstrom N."/>
        </authorList>
    </citation>
    <scope>NUCLEOTIDE SEQUENCE [LARGE SCALE GENOMIC DNA]</scope>
</reference>
<dbReference type="SUPFAM" id="SSF50978">
    <property type="entry name" value="WD40 repeat-like"/>
    <property type="match status" value="1"/>
</dbReference>
<dbReference type="GO" id="GO:0005814">
    <property type="term" value="C:centriole"/>
    <property type="evidence" value="ECO:0007669"/>
    <property type="project" value="TreeGrafter"/>
</dbReference>